<reference evidence="5 6" key="1">
    <citation type="submission" date="2014-06" db="EMBL/GenBank/DDBJ databases">
        <authorList>
            <person name="Swart Estienne"/>
        </authorList>
    </citation>
    <scope>NUCLEOTIDE SEQUENCE [LARGE SCALE GENOMIC DNA]</scope>
    <source>
        <strain evidence="5 6">130c</strain>
    </source>
</reference>
<dbReference type="GO" id="GO:0008270">
    <property type="term" value="F:zinc ion binding"/>
    <property type="evidence" value="ECO:0007669"/>
    <property type="project" value="UniProtKB-KW"/>
</dbReference>
<feature type="coiled-coil region" evidence="2">
    <location>
        <begin position="61"/>
        <end position="101"/>
    </location>
</feature>
<dbReference type="AlphaFoldDB" id="A0A078AFS5"/>
<dbReference type="Gene3D" id="3.30.40.10">
    <property type="entry name" value="Zinc/RING finger domain, C3HC4 (zinc finger)"/>
    <property type="match status" value="1"/>
</dbReference>
<dbReference type="InterPro" id="IPR013083">
    <property type="entry name" value="Znf_RING/FYVE/PHD"/>
</dbReference>
<evidence type="ECO:0000259" key="4">
    <source>
        <dbReference type="PROSITE" id="PS50089"/>
    </source>
</evidence>
<keyword evidence="1" id="KW-0863">Zinc-finger</keyword>
<sequence>MGEDLRLQRRNSNYDTNPNNQSRYSNASPRGNPNQSPNHFRVSPTAQRGPAQVGDMTFTNIQQQEMQIRILNELVNEKKKIQQLKEIKLKLKKTMDEYTTKGRFDQGFAEYEEKNCVICFDDYTTKNVIRKVKRCGHLFHGNCLKSWISKHVDDPKCPLCNLNIKNEDRVRK</sequence>
<dbReference type="SUPFAM" id="SSF57850">
    <property type="entry name" value="RING/U-box"/>
    <property type="match status" value="1"/>
</dbReference>
<dbReference type="PANTHER" id="PTHR47662:SF1">
    <property type="entry name" value="RING-TYPE DOMAIN-CONTAINING PROTEIN"/>
    <property type="match status" value="1"/>
</dbReference>
<dbReference type="EMBL" id="CCKQ01009607">
    <property type="protein sequence ID" value="CDW81110.1"/>
    <property type="molecule type" value="Genomic_DNA"/>
</dbReference>
<organism evidence="5 6">
    <name type="scientific">Stylonychia lemnae</name>
    <name type="common">Ciliate</name>
    <dbReference type="NCBI Taxonomy" id="5949"/>
    <lineage>
        <taxon>Eukaryota</taxon>
        <taxon>Sar</taxon>
        <taxon>Alveolata</taxon>
        <taxon>Ciliophora</taxon>
        <taxon>Intramacronucleata</taxon>
        <taxon>Spirotrichea</taxon>
        <taxon>Stichotrichia</taxon>
        <taxon>Sporadotrichida</taxon>
        <taxon>Oxytrichidae</taxon>
        <taxon>Stylonychinae</taxon>
        <taxon>Stylonychia</taxon>
    </lineage>
</organism>
<feature type="region of interest" description="Disordered" evidence="3">
    <location>
        <begin position="1"/>
        <end position="52"/>
    </location>
</feature>
<dbReference type="PROSITE" id="PS50089">
    <property type="entry name" value="ZF_RING_2"/>
    <property type="match status" value="1"/>
</dbReference>
<keyword evidence="2" id="KW-0175">Coiled coil</keyword>
<evidence type="ECO:0000256" key="3">
    <source>
        <dbReference type="SAM" id="MobiDB-lite"/>
    </source>
</evidence>
<feature type="domain" description="RING-type" evidence="4">
    <location>
        <begin position="116"/>
        <end position="161"/>
    </location>
</feature>
<dbReference type="PANTHER" id="PTHR47662">
    <property type="entry name" value="RING-TYPE DOMAIN-CONTAINING PROTEIN"/>
    <property type="match status" value="1"/>
</dbReference>
<feature type="compositionally biased region" description="Polar residues" evidence="3">
    <location>
        <begin position="10"/>
        <end position="38"/>
    </location>
</feature>
<dbReference type="SMART" id="SM00184">
    <property type="entry name" value="RING"/>
    <property type="match status" value="1"/>
</dbReference>
<keyword evidence="1" id="KW-0479">Metal-binding</keyword>
<keyword evidence="6" id="KW-1185">Reference proteome</keyword>
<dbReference type="InterPro" id="IPR001841">
    <property type="entry name" value="Znf_RING"/>
</dbReference>
<name>A0A078AFS5_STYLE</name>
<proteinExistence type="predicted"/>
<accession>A0A078AFS5</accession>
<gene>
    <name evidence="5" type="primary">Contig8079.g8616</name>
    <name evidence="5" type="ORF">STYLEM_10119</name>
</gene>
<evidence type="ECO:0000313" key="5">
    <source>
        <dbReference type="EMBL" id="CDW81110.1"/>
    </source>
</evidence>
<evidence type="ECO:0000256" key="1">
    <source>
        <dbReference type="PROSITE-ProRule" id="PRU00175"/>
    </source>
</evidence>
<dbReference type="Pfam" id="PF13639">
    <property type="entry name" value="zf-RING_2"/>
    <property type="match status" value="1"/>
</dbReference>
<dbReference type="InParanoid" id="A0A078AFS5"/>
<keyword evidence="1" id="KW-0862">Zinc</keyword>
<evidence type="ECO:0000313" key="6">
    <source>
        <dbReference type="Proteomes" id="UP000039865"/>
    </source>
</evidence>
<dbReference type="OrthoDB" id="295416at2759"/>
<protein>
    <submittedName>
        <fullName evidence="5">Ring-h2 finger protein atl7-like</fullName>
    </submittedName>
</protein>
<dbReference type="Proteomes" id="UP000039865">
    <property type="component" value="Unassembled WGS sequence"/>
</dbReference>
<evidence type="ECO:0000256" key="2">
    <source>
        <dbReference type="SAM" id="Coils"/>
    </source>
</evidence>